<dbReference type="STRING" id="1314773.A0A3N2PN55"/>
<evidence type="ECO:0000313" key="5">
    <source>
        <dbReference type="Proteomes" id="UP000272025"/>
    </source>
</evidence>
<dbReference type="GeneID" id="39583942"/>
<dbReference type="GO" id="GO:0005783">
    <property type="term" value="C:endoplasmic reticulum"/>
    <property type="evidence" value="ECO:0007669"/>
    <property type="project" value="TreeGrafter"/>
</dbReference>
<dbReference type="OrthoDB" id="420380at2759"/>
<evidence type="ECO:0000256" key="3">
    <source>
        <dbReference type="SAM" id="MobiDB-lite"/>
    </source>
</evidence>
<evidence type="ECO:0000256" key="1">
    <source>
        <dbReference type="ARBA" id="ARBA00022723"/>
    </source>
</evidence>
<feature type="region of interest" description="Disordered" evidence="3">
    <location>
        <begin position="230"/>
        <end position="249"/>
    </location>
</feature>
<feature type="region of interest" description="Disordered" evidence="3">
    <location>
        <begin position="266"/>
        <end position="288"/>
    </location>
</feature>
<keyword evidence="2" id="KW-0408">Iron</keyword>
<feature type="compositionally biased region" description="Polar residues" evidence="3">
    <location>
        <begin position="266"/>
        <end position="278"/>
    </location>
</feature>
<feature type="compositionally biased region" description="Basic residues" evidence="3">
    <location>
        <begin position="238"/>
        <end position="247"/>
    </location>
</feature>
<gene>
    <name evidence="4" type="ORF">SODALDRAFT_54349</name>
</gene>
<name>A0A3N2PN55_SODAK</name>
<dbReference type="RefSeq" id="XP_028463725.1">
    <property type="nucleotide sequence ID" value="XM_028615465.1"/>
</dbReference>
<keyword evidence="1" id="KW-0479">Metal-binding</keyword>
<evidence type="ECO:0000313" key="4">
    <source>
        <dbReference type="EMBL" id="ROT35919.1"/>
    </source>
</evidence>
<evidence type="ECO:0008006" key="6">
    <source>
        <dbReference type="Google" id="ProtNLM"/>
    </source>
</evidence>
<dbReference type="EMBL" id="ML119060">
    <property type="protein sequence ID" value="ROT35919.1"/>
    <property type="molecule type" value="Genomic_DNA"/>
</dbReference>
<dbReference type="Proteomes" id="UP000272025">
    <property type="component" value="Unassembled WGS sequence"/>
</dbReference>
<dbReference type="GO" id="GO:0046872">
    <property type="term" value="F:metal ion binding"/>
    <property type="evidence" value="ECO:0007669"/>
    <property type="project" value="UniProtKB-KW"/>
</dbReference>
<evidence type="ECO:0000256" key="2">
    <source>
        <dbReference type="ARBA" id="ARBA00023004"/>
    </source>
</evidence>
<dbReference type="Gene3D" id="2.60.120.620">
    <property type="entry name" value="q2cbj1_9rhob like domain"/>
    <property type="match status" value="1"/>
</dbReference>
<dbReference type="InterPro" id="IPR045054">
    <property type="entry name" value="P4HA-like"/>
</dbReference>
<dbReference type="PANTHER" id="PTHR10869">
    <property type="entry name" value="PROLYL 4-HYDROXYLASE ALPHA SUBUNIT"/>
    <property type="match status" value="1"/>
</dbReference>
<dbReference type="GO" id="GO:0004656">
    <property type="term" value="F:procollagen-proline 4-dioxygenase activity"/>
    <property type="evidence" value="ECO:0007669"/>
    <property type="project" value="TreeGrafter"/>
</dbReference>
<dbReference type="PANTHER" id="PTHR10869:SF246">
    <property type="entry name" value="TRANSMEMBRANE PROLYL 4-HYDROXYLASE"/>
    <property type="match status" value="1"/>
</dbReference>
<accession>A0A3N2PN55</accession>
<reference evidence="4 5" key="1">
    <citation type="journal article" date="2018" name="Mol. Ecol.">
        <title>The obligate alkalophilic soda-lake fungus Sodiomyces alkalinus has shifted to a protein diet.</title>
        <authorList>
            <person name="Grum-Grzhimaylo A.A."/>
            <person name="Falkoski D.L."/>
            <person name="van den Heuvel J."/>
            <person name="Valero-Jimenez C.A."/>
            <person name="Min B."/>
            <person name="Choi I.G."/>
            <person name="Lipzen A."/>
            <person name="Daum C.G."/>
            <person name="Aanen D.K."/>
            <person name="Tsang A."/>
            <person name="Henrissat B."/>
            <person name="Bilanenko E.N."/>
            <person name="de Vries R.P."/>
            <person name="van Kan J.A.L."/>
            <person name="Grigoriev I.V."/>
            <person name="Debets A.J.M."/>
        </authorList>
    </citation>
    <scope>NUCLEOTIDE SEQUENCE [LARGE SCALE GENOMIC DNA]</scope>
    <source>
        <strain evidence="4 5">F11</strain>
    </source>
</reference>
<keyword evidence="5" id="KW-1185">Reference proteome</keyword>
<proteinExistence type="predicted"/>
<protein>
    <recommendedName>
        <fullName evidence="6">Prolyl 4-hydroxylase alpha subunit domain-containing protein</fullName>
    </recommendedName>
</protein>
<dbReference type="AlphaFoldDB" id="A0A3N2PN55"/>
<organism evidence="4 5">
    <name type="scientific">Sodiomyces alkalinus (strain CBS 110278 / VKM F-3762 / F11)</name>
    <name type="common">Alkaliphilic filamentous fungus</name>
    <dbReference type="NCBI Taxonomy" id="1314773"/>
    <lineage>
        <taxon>Eukaryota</taxon>
        <taxon>Fungi</taxon>
        <taxon>Dikarya</taxon>
        <taxon>Ascomycota</taxon>
        <taxon>Pezizomycotina</taxon>
        <taxon>Sordariomycetes</taxon>
        <taxon>Hypocreomycetidae</taxon>
        <taxon>Glomerellales</taxon>
        <taxon>Plectosphaerellaceae</taxon>
        <taxon>Sodiomyces</taxon>
    </lineage>
</organism>
<sequence>MFSYIIALIAFILVFSNPITKLFFPTSSLPSHSARPQLNESLLALESPNDAALSCNEDAYSVHILSSAPLVLYIENFLTQDERSHLLDISEPLFEPSTVTNDGGATTQRDAAVRLSSVALPPRTEPVRCIEARARALQGWRPDRWLERLRTQRYDAPAGHYGHHFDWSSNAGGWGRVGSMMVWVHGGSDAEREDERVEGGGTEFPLLRLKGDRSRWCRFVECREDGRDDVKQQQQQQTRRRRAHGNKKTLTVTEWASSSSLVLATPCTGRTSAPTAPGTTRLGMPRYL</sequence>